<dbReference type="AlphaFoldDB" id="A0A356LG00"/>
<comment type="caution">
    <text evidence="9">The sequence shown here is derived from an EMBL/GenBank/DDBJ whole genome shotgun (WGS) entry which is preliminary data.</text>
</comment>
<proteinExistence type="predicted"/>
<dbReference type="Proteomes" id="UP000264036">
    <property type="component" value="Unassembled WGS sequence"/>
</dbReference>
<keyword evidence="3" id="KW-0547">Nucleotide-binding</keyword>
<dbReference type="InterPro" id="IPR036597">
    <property type="entry name" value="Fido-like_dom_sf"/>
</dbReference>
<dbReference type="SUPFAM" id="SSF140931">
    <property type="entry name" value="Fic-like"/>
    <property type="match status" value="1"/>
</dbReference>
<name>A0A356LG00_9BURK</name>
<evidence type="ECO:0000256" key="7">
    <source>
        <dbReference type="ARBA" id="ARBA00048696"/>
    </source>
</evidence>
<comment type="catalytic activity">
    <reaction evidence="6">
        <text>L-threonyl-[protein] + ATP = 3-O-(5'-adenylyl)-L-threonyl-[protein] + diphosphate</text>
        <dbReference type="Rhea" id="RHEA:54292"/>
        <dbReference type="Rhea" id="RHEA-COMP:11060"/>
        <dbReference type="Rhea" id="RHEA-COMP:13847"/>
        <dbReference type="ChEBI" id="CHEBI:30013"/>
        <dbReference type="ChEBI" id="CHEBI:30616"/>
        <dbReference type="ChEBI" id="CHEBI:33019"/>
        <dbReference type="ChEBI" id="CHEBI:138113"/>
        <dbReference type="EC" id="2.7.7.108"/>
    </reaction>
</comment>
<evidence type="ECO:0000259" key="8">
    <source>
        <dbReference type="PROSITE" id="PS51459"/>
    </source>
</evidence>
<evidence type="ECO:0000256" key="1">
    <source>
        <dbReference type="ARBA" id="ARBA00022679"/>
    </source>
</evidence>
<dbReference type="EC" id="2.7.7.108" evidence="5"/>
<protein>
    <recommendedName>
        <fullName evidence="5">protein adenylyltransferase</fullName>
        <ecNumber evidence="5">2.7.7.108</ecNumber>
    </recommendedName>
</protein>
<keyword evidence="1" id="KW-0808">Transferase</keyword>
<evidence type="ECO:0000256" key="5">
    <source>
        <dbReference type="ARBA" id="ARBA00034531"/>
    </source>
</evidence>
<dbReference type="Pfam" id="PF02661">
    <property type="entry name" value="Fic"/>
    <property type="match status" value="1"/>
</dbReference>
<reference evidence="9 10" key="1">
    <citation type="journal article" date="2018" name="Nat. Biotechnol.">
        <title>A standardized bacterial taxonomy based on genome phylogeny substantially revises the tree of life.</title>
        <authorList>
            <person name="Parks D.H."/>
            <person name="Chuvochina M."/>
            <person name="Waite D.W."/>
            <person name="Rinke C."/>
            <person name="Skarshewski A."/>
            <person name="Chaumeil P.A."/>
            <person name="Hugenholtz P."/>
        </authorList>
    </citation>
    <scope>NUCLEOTIDE SEQUENCE [LARGE SCALE GENOMIC DNA]</scope>
    <source>
        <strain evidence="9">UBA10707</strain>
    </source>
</reference>
<keyword evidence="2" id="KW-0548">Nucleotidyltransferase</keyword>
<dbReference type="EMBL" id="DOEK01000027">
    <property type="protein sequence ID" value="HBP29759.1"/>
    <property type="molecule type" value="Genomic_DNA"/>
</dbReference>
<sequence length="201" mass="22683">MAKYSSSPDSYVYPDTDVLINKEGIKDAAILDMAESNSYLFASAALKEHPVKGNFDFSHLKQIHERLFGDLYEWAGKVRTVDISKGTSRFANHQFIEESARQLLRQLQSENYLRGQQADTISERAAHYLGELNAIHPFRDGNGRATRNFIGQLVKEAGYVIQWENISQKQMTHAAILAFHGDASELARLIKENLKALAVKK</sequence>
<evidence type="ECO:0000313" key="9">
    <source>
        <dbReference type="EMBL" id="HBP29759.1"/>
    </source>
</evidence>
<dbReference type="PANTHER" id="PTHR39560:SF1">
    <property type="entry name" value="PROTEIN ADENYLYLTRANSFERASE FIC-RELATED"/>
    <property type="match status" value="1"/>
</dbReference>
<evidence type="ECO:0000256" key="6">
    <source>
        <dbReference type="ARBA" id="ARBA00047939"/>
    </source>
</evidence>
<keyword evidence="4" id="KW-0067">ATP-binding</keyword>
<dbReference type="PANTHER" id="PTHR39560">
    <property type="entry name" value="PROTEIN ADENYLYLTRANSFERASE FIC-RELATED"/>
    <property type="match status" value="1"/>
</dbReference>
<evidence type="ECO:0000256" key="2">
    <source>
        <dbReference type="ARBA" id="ARBA00022695"/>
    </source>
</evidence>
<dbReference type="GO" id="GO:0051302">
    <property type="term" value="P:regulation of cell division"/>
    <property type="evidence" value="ECO:0007669"/>
    <property type="project" value="TreeGrafter"/>
</dbReference>
<dbReference type="Gene3D" id="1.10.3290.10">
    <property type="entry name" value="Fido-like domain"/>
    <property type="match status" value="1"/>
</dbReference>
<evidence type="ECO:0000256" key="4">
    <source>
        <dbReference type="ARBA" id="ARBA00022840"/>
    </source>
</evidence>
<dbReference type="GO" id="GO:0070733">
    <property type="term" value="F:AMPylase activity"/>
    <property type="evidence" value="ECO:0007669"/>
    <property type="project" value="UniProtKB-EC"/>
</dbReference>
<gene>
    <name evidence="9" type="ORF">DD666_10125</name>
</gene>
<dbReference type="PROSITE" id="PS51459">
    <property type="entry name" value="FIDO"/>
    <property type="match status" value="1"/>
</dbReference>
<comment type="catalytic activity">
    <reaction evidence="7">
        <text>L-tyrosyl-[protein] + ATP = O-(5'-adenylyl)-L-tyrosyl-[protein] + diphosphate</text>
        <dbReference type="Rhea" id="RHEA:54288"/>
        <dbReference type="Rhea" id="RHEA-COMP:10136"/>
        <dbReference type="Rhea" id="RHEA-COMP:13846"/>
        <dbReference type="ChEBI" id="CHEBI:30616"/>
        <dbReference type="ChEBI" id="CHEBI:33019"/>
        <dbReference type="ChEBI" id="CHEBI:46858"/>
        <dbReference type="ChEBI" id="CHEBI:83624"/>
        <dbReference type="EC" id="2.7.7.108"/>
    </reaction>
</comment>
<accession>A0A356LG00</accession>
<dbReference type="GO" id="GO:0005524">
    <property type="term" value="F:ATP binding"/>
    <property type="evidence" value="ECO:0007669"/>
    <property type="project" value="UniProtKB-KW"/>
</dbReference>
<dbReference type="InterPro" id="IPR003812">
    <property type="entry name" value="Fido"/>
</dbReference>
<evidence type="ECO:0000256" key="3">
    <source>
        <dbReference type="ARBA" id="ARBA00022741"/>
    </source>
</evidence>
<organism evidence="9 10">
    <name type="scientific">Advenella kashmirensis</name>
    <dbReference type="NCBI Taxonomy" id="310575"/>
    <lineage>
        <taxon>Bacteria</taxon>
        <taxon>Pseudomonadati</taxon>
        <taxon>Pseudomonadota</taxon>
        <taxon>Betaproteobacteria</taxon>
        <taxon>Burkholderiales</taxon>
        <taxon>Alcaligenaceae</taxon>
    </lineage>
</organism>
<evidence type="ECO:0000313" key="10">
    <source>
        <dbReference type="Proteomes" id="UP000264036"/>
    </source>
</evidence>
<feature type="domain" description="Fido" evidence="8">
    <location>
        <begin position="55"/>
        <end position="192"/>
    </location>
</feature>